<evidence type="ECO:0000256" key="7">
    <source>
        <dbReference type="ARBA" id="ARBA00023136"/>
    </source>
</evidence>
<feature type="transmembrane region" description="Helical" evidence="10">
    <location>
        <begin position="178"/>
        <end position="199"/>
    </location>
</feature>
<keyword evidence="5 10" id="KW-0812">Transmembrane</keyword>
<protein>
    <submittedName>
        <fullName evidence="11">D-alanyl-lipoteichoic acid biosynthesis protein DltB</fullName>
    </submittedName>
</protein>
<dbReference type="AlphaFoldDB" id="A0A845SXU0"/>
<comment type="subcellular location">
    <subcellularLocation>
        <location evidence="1">Cell membrane</location>
        <topology evidence="1">Multi-pass membrane protein</topology>
    </subcellularLocation>
</comment>
<feature type="transmembrane region" description="Helical" evidence="10">
    <location>
        <begin position="219"/>
        <end position="240"/>
    </location>
</feature>
<evidence type="ECO:0000313" key="12">
    <source>
        <dbReference type="Proteomes" id="UP000462501"/>
    </source>
</evidence>
<dbReference type="PANTHER" id="PTHR13285">
    <property type="entry name" value="ACYLTRANSFERASE"/>
    <property type="match status" value="1"/>
</dbReference>
<dbReference type="InterPro" id="IPR024024">
    <property type="entry name" value="DltB"/>
</dbReference>
<keyword evidence="6 10" id="KW-1133">Transmembrane helix</keyword>
<dbReference type="Pfam" id="PF03062">
    <property type="entry name" value="MBOAT"/>
    <property type="match status" value="1"/>
</dbReference>
<dbReference type="EMBL" id="VIQT01000010">
    <property type="protein sequence ID" value="NDO39294.1"/>
    <property type="molecule type" value="Genomic_DNA"/>
</dbReference>
<dbReference type="GO" id="GO:0005886">
    <property type="term" value="C:plasma membrane"/>
    <property type="evidence" value="ECO:0007669"/>
    <property type="project" value="UniProtKB-SubCell"/>
</dbReference>
<evidence type="ECO:0000256" key="9">
    <source>
        <dbReference type="PIRNR" id="PIRNR016636"/>
    </source>
</evidence>
<comment type="similarity">
    <text evidence="2 9">Belongs to the membrane-bound acyltransferase family.</text>
</comment>
<proteinExistence type="inferred from homology"/>
<evidence type="ECO:0000256" key="4">
    <source>
        <dbReference type="ARBA" id="ARBA00022679"/>
    </source>
</evidence>
<dbReference type="InterPro" id="IPR024194">
    <property type="entry name" value="Ac/AlaTfrase_AlgI/DltB"/>
</dbReference>
<keyword evidence="8 9" id="KW-0012">Acyltransferase</keyword>
<feature type="transmembrane region" description="Helical" evidence="10">
    <location>
        <begin position="295"/>
        <end position="312"/>
    </location>
</feature>
<feature type="transmembrane region" description="Helical" evidence="10">
    <location>
        <begin position="349"/>
        <end position="370"/>
    </location>
</feature>
<sequence>MTPYSGLLFFYLLALLLLPAVVLGLWGKSLRGYSFVFSVLMLVLVFGEGGQLPALIAFYLWEGVIFLLYRRWWEKIPLWLVVPLALLPLALVKVGEVWSAFALFRLLGVSYMTFRAVEVLLNLHDGTVKNLSLFQWSYFLLFFPSISSGPIDRCRRFLSDLEWEITPEEYIELLRRGVWKLVGGAFSAIVLGELIWQYWLAPLPDRGFLPTLSYMYGYTLFLFFNFAGSSSMAVGTGYILGIQVPENFNQPFLSVDMKDFWARWHISLSTWLRDYVYTRFVMDSLKKKRFRNQRTASYLGYLLTMMTMGVWHGLAPRYLAYGAYHSALMCLNEALDLHWKPFKRWKKQGMGQIVCVLVTFHLFAFGLLIFSGRLF</sequence>
<dbReference type="Proteomes" id="UP000462501">
    <property type="component" value="Unassembled WGS sequence"/>
</dbReference>
<feature type="transmembrane region" description="Helical" evidence="10">
    <location>
        <begin position="72"/>
        <end position="91"/>
    </location>
</feature>
<name>A0A845SXU0_9FIRM</name>
<evidence type="ECO:0000313" key="11">
    <source>
        <dbReference type="EMBL" id="NDO39294.1"/>
    </source>
</evidence>
<dbReference type="InterPro" id="IPR004299">
    <property type="entry name" value="MBOAT_fam"/>
</dbReference>
<comment type="caution">
    <text evidence="11">The sequence shown here is derived from an EMBL/GenBank/DDBJ whole genome shotgun (WGS) entry which is preliminary data.</text>
</comment>
<dbReference type="GO" id="GO:0070395">
    <property type="term" value="P:lipoteichoic acid biosynthetic process"/>
    <property type="evidence" value="ECO:0007669"/>
    <property type="project" value="InterPro"/>
</dbReference>
<dbReference type="PANTHER" id="PTHR13285:SF23">
    <property type="entry name" value="TEICHOIC ACID D-ALANYLTRANSFERASE"/>
    <property type="match status" value="1"/>
</dbReference>
<evidence type="ECO:0000256" key="10">
    <source>
        <dbReference type="SAM" id="Phobius"/>
    </source>
</evidence>
<evidence type="ECO:0000256" key="5">
    <source>
        <dbReference type="ARBA" id="ARBA00022692"/>
    </source>
</evidence>
<reference evidence="11 12" key="1">
    <citation type="submission" date="2019-06" db="EMBL/GenBank/DDBJ databases">
        <title>Draft genome sequences of 15 bacterial species constituting the stable defined intestinal microbiota of the GM15 gnotobiotic mouse model.</title>
        <authorList>
            <person name="Elie C."/>
            <person name="Mathieu A."/>
            <person name="Saliou A."/>
            <person name="Darnaud M."/>
            <person name="Leulier F."/>
            <person name="Tamellini A."/>
        </authorList>
    </citation>
    <scope>NUCLEOTIDE SEQUENCE [LARGE SCALE GENOMIC DNA]</scope>
    <source>
        <strain evidence="11 12">JM4-15</strain>
    </source>
</reference>
<dbReference type="PIRSF" id="PIRSF016636">
    <property type="entry name" value="AlgI_DltB"/>
    <property type="match status" value="1"/>
</dbReference>
<dbReference type="RefSeq" id="WP_162221182.1">
    <property type="nucleotide sequence ID" value="NZ_JANJZM010000001.1"/>
</dbReference>
<evidence type="ECO:0000256" key="3">
    <source>
        <dbReference type="ARBA" id="ARBA00022475"/>
    </source>
</evidence>
<feature type="transmembrane region" description="Helical" evidence="10">
    <location>
        <begin position="34"/>
        <end position="60"/>
    </location>
</feature>
<dbReference type="InterPro" id="IPR051085">
    <property type="entry name" value="MB_O-acyltransferase"/>
</dbReference>
<dbReference type="GO" id="GO:0016746">
    <property type="term" value="F:acyltransferase activity"/>
    <property type="evidence" value="ECO:0007669"/>
    <property type="project" value="UniProtKB-KW"/>
</dbReference>
<evidence type="ECO:0000256" key="1">
    <source>
        <dbReference type="ARBA" id="ARBA00004651"/>
    </source>
</evidence>
<evidence type="ECO:0000256" key="8">
    <source>
        <dbReference type="ARBA" id="ARBA00023315"/>
    </source>
</evidence>
<evidence type="ECO:0000256" key="6">
    <source>
        <dbReference type="ARBA" id="ARBA00022989"/>
    </source>
</evidence>
<organism evidence="11 12">
    <name type="scientific">Anaerotruncus colihominis</name>
    <dbReference type="NCBI Taxonomy" id="169435"/>
    <lineage>
        <taxon>Bacteria</taxon>
        <taxon>Bacillati</taxon>
        <taxon>Bacillota</taxon>
        <taxon>Clostridia</taxon>
        <taxon>Eubacteriales</taxon>
        <taxon>Oscillospiraceae</taxon>
        <taxon>Anaerotruncus</taxon>
    </lineage>
</organism>
<gene>
    <name evidence="11" type="primary">dltB</name>
    <name evidence="11" type="ORF">FMM72_08490</name>
</gene>
<dbReference type="NCBIfam" id="TIGR04091">
    <property type="entry name" value="LTA_dltB"/>
    <property type="match status" value="1"/>
</dbReference>
<keyword evidence="7 9" id="KW-0472">Membrane</keyword>
<evidence type="ECO:0000256" key="2">
    <source>
        <dbReference type="ARBA" id="ARBA00010323"/>
    </source>
</evidence>
<keyword evidence="4 9" id="KW-0808">Transferase</keyword>
<keyword evidence="3 9" id="KW-1003">Cell membrane</keyword>
<accession>A0A845SXU0</accession>